<dbReference type="InterPro" id="IPR011008">
    <property type="entry name" value="Dimeric_a/b-barrel"/>
</dbReference>
<evidence type="ECO:0000313" key="2">
    <source>
        <dbReference type="Proteomes" id="UP000196878"/>
    </source>
</evidence>
<keyword evidence="2" id="KW-1185">Reference proteome</keyword>
<dbReference type="EMBL" id="NIPW01000041">
    <property type="protein sequence ID" value="OWJ75192.1"/>
    <property type="molecule type" value="Genomic_DNA"/>
</dbReference>
<organism evidence="1 2">
    <name type="scientific">Haematobacter genomosp. 1</name>
    <dbReference type="NCBI Taxonomy" id="366618"/>
    <lineage>
        <taxon>Bacteria</taxon>
        <taxon>Pseudomonadati</taxon>
        <taxon>Pseudomonadota</taxon>
        <taxon>Alphaproteobacteria</taxon>
        <taxon>Rhodobacterales</taxon>
        <taxon>Paracoccaceae</taxon>
        <taxon>Haematobacter</taxon>
    </lineage>
</organism>
<accession>A0A212A7D6</accession>
<proteinExistence type="predicted"/>
<sequence length="119" mass="13680">MSYVEGFILAVPADRREDYRKHAEEGAALLRQFGATRIVEAWGDDVKEGKWTDFRRAVKAEEGEDVVFSWMEFPSRSVRDSAFEKMMSDPRMEEMGKNMPFDGKRMVFGGFEVILDTVA</sequence>
<comment type="caution">
    <text evidence="1">The sequence shown here is derived from an EMBL/GenBank/DDBJ whole genome shotgun (WGS) entry which is preliminary data.</text>
</comment>
<dbReference type="PIRSF" id="PIRSF007028">
    <property type="entry name" value="UCP007028"/>
    <property type="match status" value="1"/>
</dbReference>
<dbReference type="AlphaFoldDB" id="A0A212A7D6"/>
<dbReference type="SUPFAM" id="SSF54909">
    <property type="entry name" value="Dimeric alpha+beta barrel"/>
    <property type="match status" value="1"/>
</dbReference>
<evidence type="ECO:0000313" key="1">
    <source>
        <dbReference type="EMBL" id="OWJ75192.1"/>
    </source>
</evidence>
<dbReference type="Pfam" id="PF07237">
    <property type="entry name" value="DUF1428"/>
    <property type="match status" value="1"/>
</dbReference>
<dbReference type="OrthoDB" id="9792392at2"/>
<dbReference type="Proteomes" id="UP000196878">
    <property type="component" value="Unassembled WGS sequence"/>
</dbReference>
<dbReference type="InterPro" id="IPR009874">
    <property type="entry name" value="DUF1428"/>
</dbReference>
<gene>
    <name evidence="1" type="ORF">CDV49_17630</name>
</gene>
<name>A0A212A7D6_9RHOB</name>
<reference evidence="1 2" key="1">
    <citation type="submission" date="2016-12" db="EMBL/GenBank/DDBJ databases">
        <title>Comparison of Traditional DNA-DNA Hybridization with In Silico Genomic Analysis.</title>
        <authorList>
            <person name="Nicholson A.C."/>
            <person name="Humrighouse B.W."/>
            <person name="Graziano J."/>
            <person name="Lasker B."/>
            <person name="Whitney A.M."/>
            <person name="Mcquiston J.R."/>
        </authorList>
    </citation>
    <scope>NUCLEOTIDE SEQUENCE [LARGE SCALE GENOMIC DNA]</scope>
    <source>
        <strain evidence="1 2">H2240</strain>
    </source>
</reference>
<dbReference type="RefSeq" id="WP_088216702.1">
    <property type="nucleotide sequence ID" value="NZ_NIPW01000041.1"/>
</dbReference>
<dbReference type="Gene3D" id="3.30.70.100">
    <property type="match status" value="1"/>
</dbReference>
<protein>
    <submittedName>
        <fullName evidence="1">RNA signal recognition particle</fullName>
    </submittedName>
</protein>